<dbReference type="EMBL" id="CP048113">
    <property type="protein sequence ID" value="QHS61070.1"/>
    <property type="molecule type" value="Genomic_DNA"/>
</dbReference>
<reference evidence="3 4" key="1">
    <citation type="submission" date="2020-01" db="EMBL/GenBank/DDBJ databases">
        <title>Complete genome sequence of Chitinophaga sp. H33E-04 isolated from quinoa roots.</title>
        <authorList>
            <person name="Weon H.-Y."/>
            <person name="Lee S.A."/>
        </authorList>
    </citation>
    <scope>NUCLEOTIDE SEQUENCE [LARGE SCALE GENOMIC DNA]</scope>
    <source>
        <strain evidence="3 4">H33E-04</strain>
    </source>
</reference>
<dbReference type="RefSeq" id="WP_162332748.1">
    <property type="nucleotide sequence ID" value="NZ_CP048113.1"/>
</dbReference>
<evidence type="ECO:0000313" key="4">
    <source>
        <dbReference type="Proteomes" id="UP000476411"/>
    </source>
</evidence>
<dbReference type="KEGG" id="chih:GWR21_16125"/>
<feature type="domain" description="Peptidase S9 prolyl oligopeptidase catalytic" evidence="2">
    <location>
        <begin position="537"/>
        <end position="730"/>
    </location>
</feature>
<dbReference type="Gene3D" id="3.40.50.1820">
    <property type="entry name" value="alpha/beta hydrolase"/>
    <property type="match status" value="1"/>
</dbReference>
<gene>
    <name evidence="3" type="ORF">GWR21_16125</name>
</gene>
<dbReference type="PANTHER" id="PTHR42776:SF27">
    <property type="entry name" value="DIPEPTIDYL PEPTIDASE FAMILY MEMBER 6"/>
    <property type="match status" value="1"/>
</dbReference>
<name>A0A6B9ZFB8_9BACT</name>
<dbReference type="GO" id="GO:0006508">
    <property type="term" value="P:proteolysis"/>
    <property type="evidence" value="ECO:0007669"/>
    <property type="project" value="InterPro"/>
</dbReference>
<keyword evidence="4" id="KW-1185">Reference proteome</keyword>
<dbReference type="Pfam" id="PF00326">
    <property type="entry name" value="Peptidase_S9"/>
    <property type="match status" value="1"/>
</dbReference>
<dbReference type="SUPFAM" id="SSF53474">
    <property type="entry name" value="alpha/beta-Hydrolases"/>
    <property type="match status" value="1"/>
</dbReference>
<dbReference type="AlphaFoldDB" id="A0A6B9ZFB8"/>
<proteinExistence type="predicted"/>
<evidence type="ECO:0000259" key="2">
    <source>
        <dbReference type="Pfam" id="PF00326"/>
    </source>
</evidence>
<accession>A0A6B9ZFB8</accession>
<sequence length="740" mass="85138">MLTFFRILLLLCCCQLTAWSQKKRIDNDSWRTWTSLSPHYGIRDDGQYCWFQYGAPATGDTLIYSGIRNNIHYAFPRGFNANFSDKYFSCQLPGDSLVLVINDSIHYLTGVQYYQLNNHQLITQYTDSLIWQDLNNYQTKNIWKGPVQQVVFDGKQLAFTANNHLRHYTSGIDSTQLLSTNCAGGLQFSRDGNYLLYKEPVPHTTASPKLRIWHYSDYYLQKPPHMPVTQALRLATKQAFPVNTPNTQIVWWDGGRYLITQNTLNHPEYYWNKKILSTLYLVDTHSGDIKMIAANKDKLLLQPAVSPTGRFMTWYDPSTGRICCYELATRHTRALIQGIGVAQWATGDSAVFIHTNNDIWKVDPRNIAPPVNLTHGRKQHLVFRLLFPGIATAFNTKTKRNGYWKWDQGRFTPATMNDALFYFPRYPLDKYPPVKARDTSIYLVTAMQAGYSPNVSFTADFNTFTPLTAIHPEDGYNWMHVTLTKHGLLYKPADFDPQKKYPVIFHYYEESKDYLHRYLTPALSEGALNIPWYVSNGYIVFVPHIQTKKRHPGSSAAKAVIRAARYLSAFSWVDTKKIGLQGHSFGGYVTNYLVTHSTLFAAAQASAGPVDFLSGYGAVRKITGAAMQPLYEQGQNKMGTTPWDHPRLYLNNSPIIQADKIHTPLLLMHNDNDNAVPFAQSIELFTALRRLQKRVWLLQYTGEGHQLFKDEDRSDFTRRQQQFFDHYLKDQPMPDWMKDH</sequence>
<dbReference type="InterPro" id="IPR001375">
    <property type="entry name" value="Peptidase_S9_cat"/>
</dbReference>
<evidence type="ECO:0000256" key="1">
    <source>
        <dbReference type="ARBA" id="ARBA00022801"/>
    </source>
</evidence>
<evidence type="ECO:0000313" key="3">
    <source>
        <dbReference type="EMBL" id="QHS61070.1"/>
    </source>
</evidence>
<dbReference type="Proteomes" id="UP000476411">
    <property type="component" value="Chromosome"/>
</dbReference>
<dbReference type="PANTHER" id="PTHR42776">
    <property type="entry name" value="SERINE PEPTIDASE S9 FAMILY MEMBER"/>
    <property type="match status" value="1"/>
</dbReference>
<dbReference type="SUPFAM" id="SSF82171">
    <property type="entry name" value="DPP6 N-terminal domain-like"/>
    <property type="match status" value="1"/>
</dbReference>
<keyword evidence="1" id="KW-0378">Hydrolase</keyword>
<protein>
    <submittedName>
        <fullName evidence="3">S9 family peptidase</fullName>
    </submittedName>
</protein>
<dbReference type="InterPro" id="IPR029058">
    <property type="entry name" value="AB_hydrolase_fold"/>
</dbReference>
<organism evidence="3 4">
    <name type="scientific">Chitinophaga agri</name>
    <dbReference type="NCBI Taxonomy" id="2703787"/>
    <lineage>
        <taxon>Bacteria</taxon>
        <taxon>Pseudomonadati</taxon>
        <taxon>Bacteroidota</taxon>
        <taxon>Chitinophagia</taxon>
        <taxon>Chitinophagales</taxon>
        <taxon>Chitinophagaceae</taxon>
        <taxon>Chitinophaga</taxon>
    </lineage>
</organism>
<dbReference type="GO" id="GO:0004252">
    <property type="term" value="F:serine-type endopeptidase activity"/>
    <property type="evidence" value="ECO:0007669"/>
    <property type="project" value="TreeGrafter"/>
</dbReference>